<dbReference type="PANTHER" id="PTHR13237">
    <property type="entry name" value="SOMETHING ABOUT SILENCING PROTEIN 10-RELATED"/>
    <property type="match status" value="1"/>
</dbReference>
<feature type="region of interest" description="Disordered" evidence="1">
    <location>
        <begin position="118"/>
        <end position="206"/>
    </location>
</feature>
<evidence type="ECO:0000256" key="1">
    <source>
        <dbReference type="SAM" id="MobiDB-lite"/>
    </source>
</evidence>
<feature type="region of interest" description="Disordered" evidence="1">
    <location>
        <begin position="334"/>
        <end position="376"/>
    </location>
</feature>
<feature type="region of interest" description="Disordered" evidence="1">
    <location>
        <begin position="262"/>
        <end position="300"/>
    </location>
</feature>
<feature type="compositionally biased region" description="Acidic residues" evidence="1">
    <location>
        <begin position="150"/>
        <end position="160"/>
    </location>
</feature>
<dbReference type="OrthoDB" id="203440at2759"/>
<evidence type="ECO:0000313" key="2">
    <source>
        <dbReference type="EMBL" id="KAF7353659.1"/>
    </source>
</evidence>
<keyword evidence="3" id="KW-1185">Reference proteome</keyword>
<feature type="compositionally biased region" description="Low complexity" evidence="1">
    <location>
        <begin position="119"/>
        <end position="130"/>
    </location>
</feature>
<dbReference type="PANTHER" id="PTHR13237:SF9">
    <property type="entry name" value="NEUROGUIDIN"/>
    <property type="match status" value="1"/>
</dbReference>
<dbReference type="GO" id="GO:0000462">
    <property type="term" value="P:maturation of SSU-rRNA from tricistronic rRNA transcript (SSU-rRNA, 5.8S rRNA, LSU-rRNA)"/>
    <property type="evidence" value="ECO:0007669"/>
    <property type="project" value="TreeGrafter"/>
</dbReference>
<proteinExistence type="predicted"/>
<dbReference type="GO" id="GO:0032040">
    <property type="term" value="C:small-subunit processome"/>
    <property type="evidence" value="ECO:0007669"/>
    <property type="project" value="TreeGrafter"/>
</dbReference>
<protein>
    <submittedName>
        <fullName evidence="2">Uncharacterized protein</fullName>
    </submittedName>
</protein>
<evidence type="ECO:0000313" key="3">
    <source>
        <dbReference type="Proteomes" id="UP000620124"/>
    </source>
</evidence>
<name>A0A8H6Y892_9AGAR</name>
<sequence>MDAPAVPDAAGFCTLMDDMTASLAAARSALASLRNNAELTTPNPDGISLLALKSPLLLSYMQSLLLPCCTPPFSDPQRVVRGADAGDLVDGLVEGRVVLEKVRVLEGRMRYQIEKLVRAAQAPESAPGAAVDDPLAFRPNPANLLNQDGEASDVDNDDGDDGRGGGRDRGRGDGDDDGDGIYRPPRLAPVPYTAAPTKGGKKVRAPPVPSALRALHDPLLPHAESTSGLGGTPALESARAKHLRRLTEFEEENFGRVVLGKGAGKRRARDEEDMALGAELGGGQRGGGKNRRRGGLEDEFGDVLRSVERGVVRGGVGDGYDELRKGGRKKNVLERSRANVRVRDDEPDGEEGGRIRKKSRFEQDTKSAKRRLKKST</sequence>
<reference evidence="2" key="1">
    <citation type="submission" date="2020-05" db="EMBL/GenBank/DDBJ databases">
        <title>Mycena genomes resolve the evolution of fungal bioluminescence.</title>
        <authorList>
            <person name="Tsai I.J."/>
        </authorList>
    </citation>
    <scope>NUCLEOTIDE SEQUENCE</scope>
    <source>
        <strain evidence="2">CCC161011</strain>
    </source>
</reference>
<accession>A0A8H6Y892</accession>
<dbReference type="Proteomes" id="UP000620124">
    <property type="component" value="Unassembled WGS sequence"/>
</dbReference>
<comment type="caution">
    <text evidence="2">The sequence shown here is derived from an EMBL/GenBank/DDBJ whole genome shotgun (WGS) entry which is preliminary data.</text>
</comment>
<dbReference type="AlphaFoldDB" id="A0A8H6Y892"/>
<dbReference type="EMBL" id="JACAZI010000008">
    <property type="protein sequence ID" value="KAF7353659.1"/>
    <property type="molecule type" value="Genomic_DNA"/>
</dbReference>
<organism evidence="2 3">
    <name type="scientific">Mycena venus</name>
    <dbReference type="NCBI Taxonomy" id="2733690"/>
    <lineage>
        <taxon>Eukaryota</taxon>
        <taxon>Fungi</taxon>
        <taxon>Dikarya</taxon>
        <taxon>Basidiomycota</taxon>
        <taxon>Agaricomycotina</taxon>
        <taxon>Agaricomycetes</taxon>
        <taxon>Agaricomycetidae</taxon>
        <taxon>Agaricales</taxon>
        <taxon>Marasmiineae</taxon>
        <taxon>Mycenaceae</taxon>
        <taxon>Mycena</taxon>
    </lineage>
</organism>
<gene>
    <name evidence="2" type="ORF">MVEN_01050700</name>
</gene>
<feature type="compositionally biased region" description="Basic and acidic residues" evidence="1">
    <location>
        <begin position="334"/>
        <end position="344"/>
    </location>
</feature>
<feature type="compositionally biased region" description="Basic and acidic residues" evidence="1">
    <location>
        <begin position="161"/>
        <end position="173"/>
    </location>
</feature>